<reference evidence="3" key="1">
    <citation type="submission" date="2019-08" db="EMBL/GenBank/DDBJ databases">
        <authorList>
            <person name="Zheng X."/>
        </authorList>
    </citation>
    <scope>NUCLEOTIDE SEQUENCE [LARGE SCALE GENOMIC DNA]</scope>
    <source>
        <strain evidence="3">FJAT-25496</strain>
    </source>
</reference>
<dbReference type="RefSeq" id="WP_057776871.1">
    <property type="nucleotide sequence ID" value="NZ_CP042593.1"/>
</dbReference>
<organism evidence="2 3">
    <name type="scientific">Cytobacillus dafuensis</name>
    <name type="common">Bacillus dafuensis</name>
    <dbReference type="NCBI Taxonomy" id="1742359"/>
    <lineage>
        <taxon>Bacteria</taxon>
        <taxon>Bacillati</taxon>
        <taxon>Bacillota</taxon>
        <taxon>Bacilli</taxon>
        <taxon>Bacillales</taxon>
        <taxon>Bacillaceae</taxon>
        <taxon>Cytobacillus</taxon>
    </lineage>
</organism>
<sequence length="145" mass="16835">MNQNQHVEKSMNGDKFIRYVLLANGFSTGLVGLILIFFSHFLATLTGLDRSSMLVETGIFLVIFVAFVFWTVRMPFIPPMYVLIFSVVDFLWVIGSIFLIAKDGIWFKMTYFGIWAVVLIALVVGVFAIFEFYYWWINKPQKRSH</sequence>
<proteinExistence type="predicted"/>
<evidence type="ECO:0000313" key="2">
    <source>
        <dbReference type="EMBL" id="QED48024.1"/>
    </source>
</evidence>
<dbReference type="AlphaFoldDB" id="A0A5B8Z4J2"/>
<evidence type="ECO:0000256" key="1">
    <source>
        <dbReference type="SAM" id="Phobius"/>
    </source>
</evidence>
<keyword evidence="1" id="KW-0472">Membrane</keyword>
<accession>A0A5B8Z4J2</accession>
<feature type="transmembrane region" description="Helical" evidence="1">
    <location>
        <begin position="21"/>
        <end position="41"/>
    </location>
</feature>
<feature type="transmembrane region" description="Helical" evidence="1">
    <location>
        <begin position="79"/>
        <end position="100"/>
    </location>
</feature>
<feature type="transmembrane region" description="Helical" evidence="1">
    <location>
        <begin position="112"/>
        <end position="136"/>
    </location>
</feature>
<keyword evidence="1" id="KW-0812">Transmembrane</keyword>
<keyword evidence="1" id="KW-1133">Transmembrane helix</keyword>
<keyword evidence="3" id="KW-1185">Reference proteome</keyword>
<gene>
    <name evidence="2" type="ORF">FSZ17_12655</name>
</gene>
<dbReference type="Proteomes" id="UP000321555">
    <property type="component" value="Chromosome"/>
</dbReference>
<feature type="transmembrane region" description="Helical" evidence="1">
    <location>
        <begin position="53"/>
        <end position="72"/>
    </location>
</feature>
<name>A0A5B8Z4J2_CYTDA</name>
<dbReference type="EMBL" id="CP042593">
    <property type="protein sequence ID" value="QED48024.1"/>
    <property type="molecule type" value="Genomic_DNA"/>
</dbReference>
<dbReference type="OrthoDB" id="2665878at2"/>
<dbReference type="KEGG" id="bda:FSZ17_12655"/>
<protein>
    <submittedName>
        <fullName evidence="2">Uncharacterized protein</fullName>
    </submittedName>
</protein>
<evidence type="ECO:0000313" key="3">
    <source>
        <dbReference type="Proteomes" id="UP000321555"/>
    </source>
</evidence>